<proteinExistence type="predicted"/>
<evidence type="ECO:0000313" key="2">
    <source>
        <dbReference type="EMBL" id="OEU10443.1"/>
    </source>
</evidence>
<evidence type="ECO:0000313" key="3">
    <source>
        <dbReference type="Proteomes" id="UP000095751"/>
    </source>
</evidence>
<feature type="compositionally biased region" description="Polar residues" evidence="1">
    <location>
        <begin position="415"/>
        <end position="425"/>
    </location>
</feature>
<dbReference type="KEGG" id="fcy:FRACYDRAFT_247550"/>
<accession>A0A1E7EY30</accession>
<protein>
    <submittedName>
        <fullName evidence="2">Uncharacterized protein</fullName>
    </submittedName>
</protein>
<evidence type="ECO:0000256" key="1">
    <source>
        <dbReference type="SAM" id="MobiDB-lite"/>
    </source>
</evidence>
<sequence>MVVLEPAVVMSVILHQQPEWVKGFYHLKEQILNKLKAFSRLLKVDIHLTTKVYMNLMEPPSTEFQRNQNDTGLLVMPRPSTVIQRKIILYDQLFITQNENNPQLRRISQEIQDAAFALHDRNDDAVDMDLLFFVAHFKAYERENKALEMAEAFPTLQVRANDLKAARLIHTNEIEFLHKEKARLVTEKIETFKRWEVELKKEKADASVACTKAVKEVERQLFKTRIYEQNKTDTLKYTEDKIEWSLLFTIAVDYLNNMPKENMCLSKKRILTENIFSRNHLFSTKELSQSLGMATYHELIDLSRDQLLKRITILKNLGFYFNDPATPSLNANFSYLDAVKALCLVAGYPCLTEKVKHNGVFIEVLLQMSETERFMTLAAPMEGVQAIQPISLKRQLSTGEERVNSPPHKRPRLDYSSSEDGSTEYSYKPPLNLATDEDLIEMLRLRGRLSGELIISSQDALILSPTSEELELATQAANRVPIHASAVEQARIQVYSQRSNRSLVE</sequence>
<dbReference type="InParanoid" id="A0A1E7EY30"/>
<organism evidence="2 3">
    <name type="scientific">Fragilariopsis cylindrus CCMP1102</name>
    <dbReference type="NCBI Taxonomy" id="635003"/>
    <lineage>
        <taxon>Eukaryota</taxon>
        <taxon>Sar</taxon>
        <taxon>Stramenopiles</taxon>
        <taxon>Ochrophyta</taxon>
        <taxon>Bacillariophyta</taxon>
        <taxon>Bacillariophyceae</taxon>
        <taxon>Bacillariophycidae</taxon>
        <taxon>Bacillariales</taxon>
        <taxon>Bacillariaceae</taxon>
        <taxon>Fragilariopsis</taxon>
    </lineage>
</organism>
<reference evidence="2 3" key="1">
    <citation type="submission" date="2016-09" db="EMBL/GenBank/DDBJ databases">
        <title>Extensive genetic diversity and differential bi-allelic expression allows diatom success in the polar Southern Ocean.</title>
        <authorList>
            <consortium name="DOE Joint Genome Institute"/>
            <person name="Mock T."/>
            <person name="Otillar R.P."/>
            <person name="Strauss J."/>
            <person name="Dupont C."/>
            <person name="Frickenhaus S."/>
            <person name="Maumus F."/>
            <person name="Mcmullan M."/>
            <person name="Sanges R."/>
            <person name="Schmutz J."/>
            <person name="Toseland A."/>
            <person name="Valas R."/>
            <person name="Veluchamy A."/>
            <person name="Ward B.J."/>
            <person name="Allen A."/>
            <person name="Barry K."/>
            <person name="Falciatore A."/>
            <person name="Ferrante M."/>
            <person name="Fortunato A.E."/>
            <person name="Gloeckner G."/>
            <person name="Gruber A."/>
            <person name="Hipkin R."/>
            <person name="Janech M."/>
            <person name="Kroth P."/>
            <person name="Leese F."/>
            <person name="Lindquist E."/>
            <person name="Lyon B.R."/>
            <person name="Martin J."/>
            <person name="Mayer C."/>
            <person name="Parker M."/>
            <person name="Quesneville H."/>
            <person name="Raymond J."/>
            <person name="Uhlig C."/>
            <person name="Valentin K.U."/>
            <person name="Worden A.Z."/>
            <person name="Armbrust E.V."/>
            <person name="Bowler C."/>
            <person name="Green B."/>
            <person name="Moulton V."/>
            <person name="Van Oosterhout C."/>
            <person name="Grigoriev I."/>
        </authorList>
    </citation>
    <scope>NUCLEOTIDE SEQUENCE [LARGE SCALE GENOMIC DNA]</scope>
    <source>
        <strain evidence="2 3">CCMP1102</strain>
    </source>
</reference>
<dbReference type="Proteomes" id="UP000095751">
    <property type="component" value="Unassembled WGS sequence"/>
</dbReference>
<dbReference type="EMBL" id="KV784372">
    <property type="protein sequence ID" value="OEU10443.1"/>
    <property type="molecule type" value="Genomic_DNA"/>
</dbReference>
<dbReference type="AlphaFoldDB" id="A0A1E7EY30"/>
<gene>
    <name evidence="2" type="ORF">FRACYDRAFT_247550</name>
</gene>
<keyword evidence="3" id="KW-1185">Reference proteome</keyword>
<name>A0A1E7EY30_9STRA</name>
<feature type="region of interest" description="Disordered" evidence="1">
    <location>
        <begin position="395"/>
        <end position="428"/>
    </location>
</feature>